<name>A0AAW1A5H5_9HYME</name>
<organism evidence="1 2">
    <name type="scientific">Tetragonisca angustula</name>
    <dbReference type="NCBI Taxonomy" id="166442"/>
    <lineage>
        <taxon>Eukaryota</taxon>
        <taxon>Metazoa</taxon>
        <taxon>Ecdysozoa</taxon>
        <taxon>Arthropoda</taxon>
        <taxon>Hexapoda</taxon>
        <taxon>Insecta</taxon>
        <taxon>Pterygota</taxon>
        <taxon>Neoptera</taxon>
        <taxon>Endopterygota</taxon>
        <taxon>Hymenoptera</taxon>
        <taxon>Apocrita</taxon>
        <taxon>Aculeata</taxon>
        <taxon>Apoidea</taxon>
        <taxon>Anthophila</taxon>
        <taxon>Apidae</taxon>
        <taxon>Tetragonisca</taxon>
    </lineage>
</organism>
<dbReference type="EMBL" id="JAWNGG020000057">
    <property type="protein sequence ID" value="KAK9304981.1"/>
    <property type="molecule type" value="Genomic_DNA"/>
</dbReference>
<reference evidence="1 2" key="1">
    <citation type="submission" date="2024-05" db="EMBL/GenBank/DDBJ databases">
        <title>The nuclear and mitochondrial genome assemblies of Tetragonisca angustula (Apidae: Meliponini), a tiny yet remarkable pollinator in the Neotropics.</title>
        <authorList>
            <person name="Ferrari R."/>
            <person name="Ricardo P.C."/>
            <person name="Dias F.C."/>
            <person name="Araujo N.S."/>
            <person name="Soares D.O."/>
            <person name="Zhou Q.-S."/>
            <person name="Zhu C.-D."/>
            <person name="Coutinho L."/>
            <person name="Airas M.C."/>
            <person name="Batista T.M."/>
        </authorList>
    </citation>
    <scope>NUCLEOTIDE SEQUENCE [LARGE SCALE GENOMIC DNA]</scope>
    <source>
        <strain evidence="1">ASF017062</strain>
        <tissue evidence="1">Abdomen</tissue>
    </source>
</reference>
<evidence type="ECO:0000313" key="1">
    <source>
        <dbReference type="EMBL" id="KAK9304981.1"/>
    </source>
</evidence>
<gene>
    <name evidence="1" type="ORF">QLX08_003837</name>
</gene>
<proteinExistence type="predicted"/>
<keyword evidence="2" id="KW-1185">Reference proteome</keyword>
<sequence length="81" mass="9474">MGRIQEITDFIRDFDLIVSQETWIEKKDLQGLMWKLDERFYWAANATIRSKARGRASGGQLLGIKKNLKWGPEEELEYGVQ</sequence>
<accession>A0AAW1A5H5</accession>
<evidence type="ECO:0000313" key="2">
    <source>
        <dbReference type="Proteomes" id="UP001432146"/>
    </source>
</evidence>
<dbReference type="Proteomes" id="UP001432146">
    <property type="component" value="Unassembled WGS sequence"/>
</dbReference>
<dbReference type="AlphaFoldDB" id="A0AAW1A5H5"/>
<comment type="caution">
    <text evidence="1">The sequence shown here is derived from an EMBL/GenBank/DDBJ whole genome shotgun (WGS) entry which is preliminary data.</text>
</comment>
<protein>
    <submittedName>
        <fullName evidence="1">Uncharacterized protein</fullName>
    </submittedName>
</protein>